<sequence length="403" mass="45569">MTAAQQGLPTQSETLSLLNESYNGWGTSEYFRWKYDLYPEYDPEQHCFHINVDDKLAAFRRAFYKEIVGSSQKNSIFVLGDTAVKPEYRGQGLYSRLHARTVEFCDSQDVDRLTTFNRKTNTTYEANLGRGWDYRELPLKIRILSPDVVLQRYAALVMSNYPVLTTVADRVGDRVHITTSNGQVPLGDFTPAEDTDNSSSHTVGPSVSDQTLVRLIDLACSDTTIEPLGTLLNGWLTTQQRSKHTGSQGRGDDHPYQVSCKQSISSTEFESIVGLYDSDTTSFRRTPADIRHIIQYPDSDIILIKQDDELIGYTVVGPRSRANVLEGRVLELRVEDEDAFDVLIDEIERVAIDRGFDLIIVFSKQPIGELWASVDQQVIMWTDLDHSSPRLVDSCQISLYDVM</sequence>
<gene>
    <name evidence="3" type="ORF">SAMN05444271_1624</name>
</gene>
<reference evidence="3 4" key="1">
    <citation type="submission" date="2016-10" db="EMBL/GenBank/DDBJ databases">
        <authorList>
            <person name="de Groot N.N."/>
        </authorList>
    </citation>
    <scope>NUCLEOTIDE SEQUENCE [LARGE SCALE GENOMIC DNA]</scope>
    <source>
        <strain evidence="3 4">DSM 22187</strain>
    </source>
</reference>
<feature type="compositionally biased region" description="Polar residues" evidence="1">
    <location>
        <begin position="197"/>
        <end position="206"/>
    </location>
</feature>
<evidence type="ECO:0000313" key="4">
    <source>
        <dbReference type="Proteomes" id="UP000198888"/>
    </source>
</evidence>
<dbReference type="CDD" id="cd04301">
    <property type="entry name" value="NAT_SF"/>
    <property type="match status" value="1"/>
</dbReference>
<accession>A0A1H6Y8S8</accession>
<dbReference type="Gene3D" id="3.40.630.30">
    <property type="match status" value="1"/>
</dbReference>
<dbReference type="InterPro" id="IPR016181">
    <property type="entry name" value="Acyl_CoA_acyltransferase"/>
</dbReference>
<protein>
    <recommendedName>
        <fullName evidence="2">N-acetyltransferase domain-containing protein</fullName>
    </recommendedName>
</protein>
<keyword evidence="4" id="KW-1185">Reference proteome</keyword>
<dbReference type="InterPro" id="IPR000182">
    <property type="entry name" value="GNAT_dom"/>
</dbReference>
<dbReference type="KEGG" id="hae:halTADL_2474"/>
<evidence type="ECO:0000256" key="1">
    <source>
        <dbReference type="SAM" id="MobiDB-lite"/>
    </source>
</evidence>
<dbReference type="EMBL" id="FNYR01000062">
    <property type="protein sequence ID" value="SEJ37631.1"/>
    <property type="molecule type" value="Genomic_DNA"/>
</dbReference>
<evidence type="ECO:0000313" key="3">
    <source>
        <dbReference type="EMBL" id="SEJ37631.1"/>
    </source>
</evidence>
<dbReference type="GO" id="GO:0016747">
    <property type="term" value="F:acyltransferase activity, transferring groups other than amino-acyl groups"/>
    <property type="evidence" value="ECO:0007669"/>
    <property type="project" value="InterPro"/>
</dbReference>
<proteinExistence type="predicted"/>
<feature type="region of interest" description="Disordered" evidence="1">
    <location>
        <begin position="179"/>
        <end position="206"/>
    </location>
</feature>
<name>A0A1H6Y8S8_9EURY</name>
<dbReference type="OrthoDB" id="205380at2157"/>
<dbReference type="Proteomes" id="UP000198888">
    <property type="component" value="Unassembled WGS sequence"/>
</dbReference>
<dbReference type="STRING" id="1073996.SAMN05444271_1624"/>
<dbReference type="SUPFAM" id="SSF55729">
    <property type="entry name" value="Acyl-CoA N-acyltransferases (Nat)"/>
    <property type="match status" value="1"/>
</dbReference>
<evidence type="ECO:0000259" key="2">
    <source>
        <dbReference type="PROSITE" id="PS51186"/>
    </source>
</evidence>
<dbReference type="Pfam" id="PF00583">
    <property type="entry name" value="Acetyltransf_1"/>
    <property type="match status" value="1"/>
</dbReference>
<dbReference type="AlphaFoldDB" id="A0A1H6Y8S8"/>
<accession>A0A2H4Q4E2</accession>
<organism evidence="3 4">
    <name type="scientific">Halohasta litchfieldiae</name>
    <dbReference type="NCBI Taxonomy" id="1073996"/>
    <lineage>
        <taxon>Archaea</taxon>
        <taxon>Methanobacteriati</taxon>
        <taxon>Methanobacteriota</taxon>
        <taxon>Stenosarchaea group</taxon>
        <taxon>Halobacteria</taxon>
        <taxon>Halobacteriales</taxon>
        <taxon>Haloferacaceae</taxon>
        <taxon>Halohasta</taxon>
    </lineage>
</organism>
<dbReference type="GeneID" id="35003247"/>
<feature type="domain" description="N-acetyltransferase" evidence="2">
    <location>
        <begin position="1"/>
        <end position="155"/>
    </location>
</feature>
<dbReference type="PROSITE" id="PS51186">
    <property type="entry name" value="GNAT"/>
    <property type="match status" value="1"/>
</dbReference>
<dbReference type="RefSeq" id="WP_089673980.1">
    <property type="nucleotide sequence ID" value="NZ_CP024845.1"/>
</dbReference>